<reference evidence="1 2" key="1">
    <citation type="journal article" date="2014" name="Environ. Microbiol.">
        <title>Contrasting genomic patterns and infection strategies of two co-existing Bacteroidetes podovirus genera.</title>
        <authorList>
            <person name="Holmfeldt K."/>
            <person name="Howard-Varona C."/>
            <person name="Solonenko N."/>
            <person name="Sullivan M.B."/>
        </authorList>
    </citation>
    <scope>NUCLEOTIDE SEQUENCE [LARGE SCALE GENOMIC DNA]</scope>
    <source>
        <strain evidence="1 2">18</strain>
    </source>
</reference>
<organism evidence="1 2">
    <name type="scientific">Cellulophaga baltica 18</name>
    <dbReference type="NCBI Taxonomy" id="1348584"/>
    <lineage>
        <taxon>Bacteria</taxon>
        <taxon>Pseudomonadati</taxon>
        <taxon>Bacteroidota</taxon>
        <taxon>Flavobacteriia</taxon>
        <taxon>Flavobacteriales</taxon>
        <taxon>Flavobacteriaceae</taxon>
        <taxon>Cellulophaga</taxon>
    </lineage>
</organism>
<name>A0AAU8RUL7_9FLAO</name>
<dbReference type="Proteomes" id="UP000030786">
    <property type="component" value="Chromosome"/>
</dbReference>
<accession>A0AAU8RUL7</accession>
<evidence type="ECO:0000313" key="2">
    <source>
        <dbReference type="Proteomes" id="UP000030786"/>
    </source>
</evidence>
<protein>
    <submittedName>
        <fullName evidence="1">Uncharacterized protein</fullName>
    </submittedName>
</protein>
<dbReference type="AlphaFoldDB" id="A0AAU8RUL7"/>
<dbReference type="GeneID" id="78060347"/>
<dbReference type="KEGG" id="cbat:M666_06325"/>
<dbReference type="RefSeq" id="WP_029447316.1">
    <property type="nucleotide sequence ID" value="NZ_CP009976.1"/>
</dbReference>
<dbReference type="EMBL" id="CP009976">
    <property type="protein sequence ID" value="AIZ41220.1"/>
    <property type="molecule type" value="Genomic_DNA"/>
</dbReference>
<sequence>MVKIIDYRTRSNDQGKEFNVLIVQGGVEPIKSRTTGKVYFSTRTASVPSTFDEDTCKQLIGTSFEGKVAKVPCEPYDYTFKETGETVELLFRYEYVNEELDMTEKHLIPEDEVL</sequence>
<evidence type="ECO:0000313" key="1">
    <source>
        <dbReference type="EMBL" id="AIZ41220.1"/>
    </source>
</evidence>
<gene>
    <name evidence="1" type="ORF">M666_06325</name>
</gene>
<proteinExistence type="predicted"/>